<keyword evidence="3" id="KW-1185">Reference proteome</keyword>
<comment type="caution">
    <text evidence="2">The sequence shown here is derived from an EMBL/GenBank/DDBJ whole genome shotgun (WGS) entry which is preliminary data.</text>
</comment>
<protein>
    <submittedName>
        <fullName evidence="2">Uncharacterized protein</fullName>
    </submittedName>
</protein>
<feature type="region of interest" description="Disordered" evidence="1">
    <location>
        <begin position="72"/>
        <end position="98"/>
    </location>
</feature>
<gene>
    <name evidence="2" type="ORF">GCM10022255_039770</name>
</gene>
<dbReference type="Proteomes" id="UP001500620">
    <property type="component" value="Unassembled WGS sequence"/>
</dbReference>
<evidence type="ECO:0000313" key="3">
    <source>
        <dbReference type="Proteomes" id="UP001500620"/>
    </source>
</evidence>
<proteinExistence type="predicted"/>
<feature type="compositionally biased region" description="Low complexity" evidence="1">
    <location>
        <begin position="81"/>
        <end position="92"/>
    </location>
</feature>
<dbReference type="EMBL" id="BAABAT010000009">
    <property type="protein sequence ID" value="GAA4250568.1"/>
    <property type="molecule type" value="Genomic_DNA"/>
</dbReference>
<reference evidence="3" key="1">
    <citation type="journal article" date="2019" name="Int. J. Syst. Evol. Microbiol.">
        <title>The Global Catalogue of Microorganisms (GCM) 10K type strain sequencing project: providing services to taxonomists for standard genome sequencing and annotation.</title>
        <authorList>
            <consortium name="The Broad Institute Genomics Platform"/>
            <consortium name="The Broad Institute Genome Sequencing Center for Infectious Disease"/>
            <person name="Wu L."/>
            <person name="Ma J."/>
        </authorList>
    </citation>
    <scope>NUCLEOTIDE SEQUENCE [LARGE SCALE GENOMIC DNA]</scope>
    <source>
        <strain evidence="3">JCM 17441</strain>
    </source>
</reference>
<organism evidence="2 3">
    <name type="scientific">Dactylosporangium darangshiense</name>
    <dbReference type="NCBI Taxonomy" id="579108"/>
    <lineage>
        <taxon>Bacteria</taxon>
        <taxon>Bacillati</taxon>
        <taxon>Actinomycetota</taxon>
        <taxon>Actinomycetes</taxon>
        <taxon>Micromonosporales</taxon>
        <taxon>Micromonosporaceae</taxon>
        <taxon>Dactylosporangium</taxon>
    </lineage>
</organism>
<accession>A0ABP8DA64</accession>
<sequence>MHYMAVFERYGIRDAERAYWYEAGTLNGLLYNNAPTASYWAYKWYGDMAGNIVQTVPGSWLEGVASYDPTRRFGRPRRRAATTPCASPASARSARRSA</sequence>
<evidence type="ECO:0000313" key="2">
    <source>
        <dbReference type="EMBL" id="GAA4250568.1"/>
    </source>
</evidence>
<evidence type="ECO:0000256" key="1">
    <source>
        <dbReference type="SAM" id="MobiDB-lite"/>
    </source>
</evidence>
<name>A0ABP8DA64_9ACTN</name>